<proteinExistence type="predicted"/>
<dbReference type="GO" id="GO:0016887">
    <property type="term" value="F:ATP hydrolysis activity"/>
    <property type="evidence" value="ECO:0007669"/>
    <property type="project" value="InterPro"/>
</dbReference>
<dbReference type="SUPFAM" id="SSF52540">
    <property type="entry name" value="P-loop containing nucleoside triphosphate hydrolases"/>
    <property type="match status" value="1"/>
</dbReference>
<protein>
    <recommendedName>
        <fullName evidence="1">ORC1/DEAH AAA+ ATPase domain-containing protein</fullName>
    </recommendedName>
</protein>
<dbReference type="Proteomes" id="UP000612349">
    <property type="component" value="Unassembled WGS sequence"/>
</dbReference>
<reference evidence="2" key="1">
    <citation type="journal article" date="2014" name="Int. J. Syst. Evol. Microbiol.">
        <title>Complete genome sequence of Corynebacterium casei LMG S-19264T (=DSM 44701T), isolated from a smear-ripened cheese.</title>
        <authorList>
            <consortium name="US DOE Joint Genome Institute (JGI-PGF)"/>
            <person name="Walter F."/>
            <person name="Albersmeier A."/>
            <person name="Kalinowski J."/>
            <person name="Ruckert C."/>
        </authorList>
    </citation>
    <scope>NUCLEOTIDE SEQUENCE</scope>
    <source>
        <strain evidence="2">CGMCC 1.15360</strain>
    </source>
</reference>
<dbReference type="EMBL" id="BMIP01000013">
    <property type="protein sequence ID" value="GGD83047.1"/>
    <property type="molecule type" value="Genomic_DNA"/>
</dbReference>
<name>A0A917E002_9SPHN</name>
<keyword evidence="3" id="KW-1185">Reference proteome</keyword>
<dbReference type="Pfam" id="PF13401">
    <property type="entry name" value="AAA_22"/>
    <property type="match status" value="1"/>
</dbReference>
<gene>
    <name evidence="2" type="ORF">GCM10010990_36410</name>
</gene>
<evidence type="ECO:0000313" key="3">
    <source>
        <dbReference type="Proteomes" id="UP000612349"/>
    </source>
</evidence>
<comment type="caution">
    <text evidence="2">The sequence shown here is derived from an EMBL/GenBank/DDBJ whole genome shotgun (WGS) entry which is preliminary data.</text>
</comment>
<dbReference type="InterPro" id="IPR027417">
    <property type="entry name" value="P-loop_NTPase"/>
</dbReference>
<accession>A0A917E002</accession>
<feature type="domain" description="ORC1/DEAH AAA+ ATPase" evidence="1">
    <location>
        <begin position="112"/>
        <end position="254"/>
    </location>
</feature>
<dbReference type="AlphaFoldDB" id="A0A917E002"/>
<dbReference type="Gene3D" id="3.40.50.300">
    <property type="entry name" value="P-loop containing nucleotide triphosphate hydrolases"/>
    <property type="match status" value="1"/>
</dbReference>
<dbReference type="InterPro" id="IPR049945">
    <property type="entry name" value="AAA_22"/>
</dbReference>
<dbReference type="OrthoDB" id="5288220at2"/>
<evidence type="ECO:0000313" key="2">
    <source>
        <dbReference type="EMBL" id="GGD83047.1"/>
    </source>
</evidence>
<organism evidence="2 3">
    <name type="scientific">Croceicoccus mobilis</name>
    <dbReference type="NCBI Taxonomy" id="1703339"/>
    <lineage>
        <taxon>Bacteria</taxon>
        <taxon>Pseudomonadati</taxon>
        <taxon>Pseudomonadota</taxon>
        <taxon>Alphaproteobacteria</taxon>
        <taxon>Sphingomonadales</taxon>
        <taxon>Erythrobacteraceae</taxon>
        <taxon>Croceicoccus</taxon>
    </lineage>
</organism>
<sequence length="527" mass="58628">MSEVAGNLYQQGLPPLRGMQQIARDLASFPHHADAERALPHVQRRYAVLRLRQLFVPTARHVRMAEGIDMLMRAGYEGRDPAAWKFEARQRRLARSNILRAPASRPVGCEGGAGCGFLIGAPGMGKTQTVEQALRSYEQLIELPGLPAQVSWLKLECPDKGSIRSLCFQFFDELSRLVGKSDYTALFMHRRAGEDALMHQMALAANFHGLGLLVIDEIQHIGRVAGEEHQMMSFLTQLTNQLGIPVLFVGTLSILAHIQRTGRMARRSVGPACAIWKPLTRGSEWQSCLTRLWTYQWTQEPTELDDELVDIFFEETGGIIDLAVKLYIAVQLRLLYRSEMDAQADEIIRPNFVRGVARTDFAPVRPMVKALNTGDPAKLARFEDLHSFERNYWANMKALVGPSQIPVTATSTDLNHAADAEATGGLQMIISQLQREGIGDDIIFNLIDQIRHKGLDPDDNPFAFFAAAKDILRKAKRPKRPSAKLDVDALNDRDLRKLIEIAATKGLTPLEAISEAGLAGIWPEAAS</sequence>
<evidence type="ECO:0000259" key="1">
    <source>
        <dbReference type="Pfam" id="PF13401"/>
    </source>
</evidence>
<reference evidence="2" key="2">
    <citation type="submission" date="2020-09" db="EMBL/GenBank/DDBJ databases">
        <authorList>
            <person name="Sun Q."/>
            <person name="Zhou Y."/>
        </authorList>
    </citation>
    <scope>NUCLEOTIDE SEQUENCE</scope>
    <source>
        <strain evidence="2">CGMCC 1.15360</strain>
    </source>
</reference>